<dbReference type="SMART" id="SM00332">
    <property type="entry name" value="PP2Cc"/>
    <property type="match status" value="1"/>
</dbReference>
<evidence type="ECO:0000259" key="4">
    <source>
        <dbReference type="PROSITE" id="PS51782"/>
    </source>
</evidence>
<dbReference type="PROSITE" id="PS51746">
    <property type="entry name" value="PPM_2"/>
    <property type="match status" value="1"/>
</dbReference>
<proteinExistence type="predicted"/>
<feature type="domain" description="LysM" evidence="4">
    <location>
        <begin position="388"/>
        <end position="435"/>
    </location>
</feature>
<dbReference type="InterPro" id="IPR018392">
    <property type="entry name" value="LysM"/>
</dbReference>
<evidence type="ECO:0000313" key="5">
    <source>
        <dbReference type="EMBL" id="QHT67006.1"/>
    </source>
</evidence>
<protein>
    <submittedName>
        <fullName evidence="5">Stp1/IreP family PP2C-type Ser/Thr phosphatase</fullName>
    </submittedName>
</protein>
<accession>A0A6C0GG70</accession>
<dbReference type="NCBIfam" id="NF033484">
    <property type="entry name" value="Stp1_PP2C_phos"/>
    <property type="match status" value="1"/>
</dbReference>
<dbReference type="Gene3D" id="3.10.350.10">
    <property type="entry name" value="LysM domain"/>
    <property type="match status" value="2"/>
</dbReference>
<evidence type="ECO:0000259" key="3">
    <source>
        <dbReference type="PROSITE" id="PS51746"/>
    </source>
</evidence>
<dbReference type="Proteomes" id="UP000480178">
    <property type="component" value="Chromosome"/>
</dbReference>
<dbReference type="Pfam" id="PF01476">
    <property type="entry name" value="LysM"/>
    <property type="match status" value="2"/>
</dbReference>
<evidence type="ECO:0000313" key="6">
    <source>
        <dbReference type="Proteomes" id="UP000480178"/>
    </source>
</evidence>
<organism evidence="5 6">
    <name type="scientific">Rhodocytophaga rosea</name>
    <dbReference type="NCBI Taxonomy" id="2704465"/>
    <lineage>
        <taxon>Bacteria</taxon>
        <taxon>Pseudomonadati</taxon>
        <taxon>Bacteroidota</taxon>
        <taxon>Cytophagia</taxon>
        <taxon>Cytophagales</taxon>
        <taxon>Rhodocytophagaceae</taxon>
        <taxon>Rhodocytophaga</taxon>
    </lineage>
</organism>
<sequence>MSTASNQKNFQFGNHTDVGKVREANEDYLGYFENANGHLFVVCDGMGGHAGGATASQLAVDSIRRFFEHGFYDNLPEAMRQSILFANQQIYAHANQNTHLRGMGTTCVVVIIRNDEVYYAHVGDSRLYLQSAKGLKRLTKDHSVVQEMVDQGMLKEEEAENHPRKNQLTRALGTLPEVEVEVSQQPFHPAMGDTLLICTDGLNGMINDTTIQQILSERIPIQNKAMKLVQLANDAGGYDNITVQLIQFDTAAASGITEDMATTSKAKHKKTKVQAAPIHQKVDPALIVLGVLVGIVFILFIIGYDQMSDVTPATSELSQEQPGATTADEETSEDIETEAVATEEPSPAKPISTTTEKPSVVKKVNKEEKTATTANTTTKTAAGQETYITHTVRAGETFSSVARRYNVTNQSLQSWNPSIKDQGKDLKSDVTQLRVKVRARHTVGAGDVLNVVAKKYGVSKELIMAANAKTADRASRGEVLVIPFAEKK</sequence>
<dbReference type="EMBL" id="CP048222">
    <property type="protein sequence ID" value="QHT67006.1"/>
    <property type="molecule type" value="Genomic_DNA"/>
</dbReference>
<name>A0A6C0GG70_9BACT</name>
<dbReference type="SUPFAM" id="SSF54106">
    <property type="entry name" value="LysM domain"/>
    <property type="match status" value="2"/>
</dbReference>
<evidence type="ECO:0000256" key="1">
    <source>
        <dbReference type="SAM" id="MobiDB-lite"/>
    </source>
</evidence>
<gene>
    <name evidence="5" type="ORF">GXP67_10285</name>
</gene>
<keyword evidence="2" id="KW-0812">Transmembrane</keyword>
<dbReference type="PANTHER" id="PTHR33734">
    <property type="entry name" value="LYSM DOMAIN-CONTAINING GPI-ANCHORED PROTEIN 2"/>
    <property type="match status" value="1"/>
</dbReference>
<dbReference type="CDD" id="cd00118">
    <property type="entry name" value="LysM"/>
    <property type="match status" value="2"/>
</dbReference>
<dbReference type="PANTHER" id="PTHR33734:SF22">
    <property type="entry name" value="MEMBRANE-BOUND LYTIC MUREIN TRANSGLYCOSYLASE D"/>
    <property type="match status" value="1"/>
</dbReference>
<dbReference type="InterPro" id="IPR036457">
    <property type="entry name" value="PPM-type-like_dom_sf"/>
</dbReference>
<dbReference type="PROSITE" id="PS51782">
    <property type="entry name" value="LYSM"/>
    <property type="match status" value="1"/>
</dbReference>
<dbReference type="CDD" id="cd00143">
    <property type="entry name" value="PP2Cc"/>
    <property type="match status" value="1"/>
</dbReference>
<dbReference type="SUPFAM" id="SSF81606">
    <property type="entry name" value="PP2C-like"/>
    <property type="match status" value="1"/>
</dbReference>
<dbReference type="Gene3D" id="3.60.40.10">
    <property type="entry name" value="PPM-type phosphatase domain"/>
    <property type="match status" value="1"/>
</dbReference>
<keyword evidence="2" id="KW-0472">Membrane</keyword>
<feature type="compositionally biased region" description="Polar residues" evidence="1">
    <location>
        <begin position="313"/>
        <end position="324"/>
    </location>
</feature>
<feature type="region of interest" description="Disordered" evidence="1">
    <location>
        <begin position="313"/>
        <end position="362"/>
    </location>
</feature>
<dbReference type="Pfam" id="PF13672">
    <property type="entry name" value="PP2C_2"/>
    <property type="match status" value="1"/>
</dbReference>
<dbReference type="SMART" id="SM00257">
    <property type="entry name" value="LysM"/>
    <property type="match status" value="2"/>
</dbReference>
<dbReference type="SMART" id="SM00331">
    <property type="entry name" value="PP2C_SIG"/>
    <property type="match status" value="1"/>
</dbReference>
<feature type="transmembrane region" description="Helical" evidence="2">
    <location>
        <begin position="285"/>
        <end position="304"/>
    </location>
</feature>
<evidence type="ECO:0000256" key="2">
    <source>
        <dbReference type="SAM" id="Phobius"/>
    </source>
</evidence>
<dbReference type="RefSeq" id="WP_162443050.1">
    <property type="nucleotide sequence ID" value="NZ_CP048222.1"/>
</dbReference>
<keyword evidence="6" id="KW-1185">Reference proteome</keyword>
<feature type="domain" description="PPM-type phosphatase" evidence="3">
    <location>
        <begin position="11"/>
        <end position="248"/>
    </location>
</feature>
<keyword evidence="2" id="KW-1133">Transmembrane helix</keyword>
<dbReference type="InterPro" id="IPR001932">
    <property type="entry name" value="PPM-type_phosphatase-like_dom"/>
</dbReference>
<dbReference type="InterPro" id="IPR036779">
    <property type="entry name" value="LysM_dom_sf"/>
</dbReference>
<reference evidence="5 6" key="1">
    <citation type="submission" date="2020-01" db="EMBL/GenBank/DDBJ databases">
        <authorList>
            <person name="Kim M.K."/>
        </authorList>
    </citation>
    <scope>NUCLEOTIDE SEQUENCE [LARGE SCALE GENOMIC DNA]</scope>
    <source>
        <strain evidence="5 6">172606-1</strain>
    </source>
</reference>
<feature type="compositionally biased region" description="Acidic residues" evidence="1">
    <location>
        <begin position="327"/>
        <end position="337"/>
    </location>
</feature>
<dbReference type="KEGG" id="rhoz:GXP67_10285"/>
<dbReference type="AlphaFoldDB" id="A0A6C0GG70"/>